<accession>A0A4C1Y1L5</accession>
<proteinExistence type="predicted"/>
<dbReference type="AlphaFoldDB" id="A0A4C1Y1L5"/>
<reference evidence="1 2" key="1">
    <citation type="journal article" date="2019" name="Commun. Biol.">
        <title>The bagworm genome reveals a unique fibroin gene that provides high tensile strength.</title>
        <authorList>
            <person name="Kono N."/>
            <person name="Nakamura H."/>
            <person name="Ohtoshi R."/>
            <person name="Tomita M."/>
            <person name="Numata K."/>
            <person name="Arakawa K."/>
        </authorList>
    </citation>
    <scope>NUCLEOTIDE SEQUENCE [LARGE SCALE GENOMIC DNA]</scope>
</reference>
<dbReference type="EMBL" id="BGZK01001051">
    <property type="protein sequence ID" value="GBP69758.1"/>
    <property type="molecule type" value="Genomic_DNA"/>
</dbReference>
<name>A0A4C1Y1L5_EUMVA</name>
<gene>
    <name evidence="1" type="ORF">EVAR_48786_1</name>
</gene>
<dbReference type="Proteomes" id="UP000299102">
    <property type="component" value="Unassembled WGS sequence"/>
</dbReference>
<protein>
    <submittedName>
        <fullName evidence="1">Uncharacterized protein</fullName>
    </submittedName>
</protein>
<comment type="caution">
    <text evidence="1">The sequence shown here is derived from an EMBL/GenBank/DDBJ whole genome shotgun (WGS) entry which is preliminary data.</text>
</comment>
<keyword evidence="2" id="KW-1185">Reference proteome</keyword>
<evidence type="ECO:0000313" key="1">
    <source>
        <dbReference type="EMBL" id="GBP69758.1"/>
    </source>
</evidence>
<sequence length="186" mass="21303">MAEPDSESRARLASGSWLKTGSIYIKDEIIHSIMLARTGGRTCERKLVHITMLENLSRTEDIVQTDERRIKQWHWSIPLRSFKVTMIGFLPLRITIELQVNIEFGKADVRFEAQARVRMTLPRRKGPRAGRSAALTDPPFPCTISFIPGDFKSYLNTPTWISKRFREKNPSDGGSLGFLFYKDCPD</sequence>
<evidence type="ECO:0000313" key="2">
    <source>
        <dbReference type="Proteomes" id="UP000299102"/>
    </source>
</evidence>
<organism evidence="1 2">
    <name type="scientific">Eumeta variegata</name>
    <name type="common">Bagworm moth</name>
    <name type="synonym">Eumeta japonica</name>
    <dbReference type="NCBI Taxonomy" id="151549"/>
    <lineage>
        <taxon>Eukaryota</taxon>
        <taxon>Metazoa</taxon>
        <taxon>Ecdysozoa</taxon>
        <taxon>Arthropoda</taxon>
        <taxon>Hexapoda</taxon>
        <taxon>Insecta</taxon>
        <taxon>Pterygota</taxon>
        <taxon>Neoptera</taxon>
        <taxon>Endopterygota</taxon>
        <taxon>Lepidoptera</taxon>
        <taxon>Glossata</taxon>
        <taxon>Ditrysia</taxon>
        <taxon>Tineoidea</taxon>
        <taxon>Psychidae</taxon>
        <taxon>Oiketicinae</taxon>
        <taxon>Eumeta</taxon>
    </lineage>
</organism>